<accession>A0A0D6EL07</accession>
<keyword evidence="4 9" id="KW-0812">Transmembrane</keyword>
<evidence type="ECO:0000256" key="2">
    <source>
        <dbReference type="ARBA" id="ARBA00010992"/>
    </source>
</evidence>
<keyword evidence="5 9" id="KW-1133">Transmembrane helix</keyword>
<dbReference type="InterPro" id="IPR005828">
    <property type="entry name" value="MFS_sugar_transport-like"/>
</dbReference>
<dbReference type="Gene3D" id="1.20.1250.20">
    <property type="entry name" value="MFS general substrate transporter like domains"/>
    <property type="match status" value="1"/>
</dbReference>
<evidence type="ECO:0000256" key="9">
    <source>
        <dbReference type="SAM" id="Phobius"/>
    </source>
</evidence>
<dbReference type="GO" id="GO:0005351">
    <property type="term" value="F:carbohydrate:proton symporter activity"/>
    <property type="evidence" value="ECO:0007669"/>
    <property type="project" value="TreeGrafter"/>
</dbReference>
<feature type="transmembrane region" description="Helical" evidence="9">
    <location>
        <begin position="134"/>
        <end position="155"/>
    </location>
</feature>
<dbReference type="OrthoDB" id="4142200at2759"/>
<feature type="non-terminal residue" evidence="11">
    <location>
        <position position="1"/>
    </location>
</feature>
<comment type="catalytic activity">
    <reaction evidence="7">
        <text>myo-inositol(out) + H(+)(out) = myo-inositol(in) + H(+)(in)</text>
        <dbReference type="Rhea" id="RHEA:60364"/>
        <dbReference type="ChEBI" id="CHEBI:15378"/>
        <dbReference type="ChEBI" id="CHEBI:17268"/>
    </reaction>
</comment>
<evidence type="ECO:0000256" key="8">
    <source>
        <dbReference type="RuleBase" id="RU003346"/>
    </source>
</evidence>
<keyword evidence="3 8" id="KW-0813">Transport</keyword>
<feature type="transmembrane region" description="Helical" evidence="9">
    <location>
        <begin position="55"/>
        <end position="74"/>
    </location>
</feature>
<feature type="transmembrane region" description="Helical" evidence="9">
    <location>
        <begin position="80"/>
        <end position="98"/>
    </location>
</feature>
<evidence type="ECO:0000313" key="12">
    <source>
        <dbReference type="Proteomes" id="UP000243876"/>
    </source>
</evidence>
<sequence length="454" mass="49769">MSGQLSNPYYLSHFGNPNSTLQGGITAAMPAGSFGGALVNSYISDKLGRKKTIVIGAWCWVLGCIVQSCANTVATLVAGRVVAGIAVGILSAIVTVYQAELTKPSIRGRIVSFQQLAIMVGIFLQFFVQSDASFRIPWALQLIPGLLLGTLMFLFPESPRWLMDHDRHDEALQILADVHAAGDTENEFVQLEFAEITQQLEFEKTQAAKSYSDLFKPNVRTRVFLGMSEQMWSQLTGMNVMMYYVIYVFQSAGINGRQGELIASSVQYGLGRRPMLLIGAVAMGVWLFLVGGLQARFGHAVADASDSATTTWVIDGHKPATYAIIVCSYLFVCSYSITWGPCSWTYASEIFPTRVRGKAVSLSTASNCTPFTHSVAPRAFNFALAYATPPSFRNIQWRTYFIFGTFLSTSSLCSQKSTKGRTLEEMEDVFAGNTFTAWRVNSSTGKKTLTDLEA</sequence>
<evidence type="ECO:0000259" key="10">
    <source>
        <dbReference type="PROSITE" id="PS50850"/>
    </source>
</evidence>
<evidence type="ECO:0000256" key="7">
    <source>
        <dbReference type="ARBA" id="ARBA00049119"/>
    </source>
</evidence>
<dbReference type="PANTHER" id="PTHR48022:SF35">
    <property type="entry name" value="MAJOR FACILITATOR SUPERFAMILY (MFS) PROFILE DOMAIN-CONTAINING PROTEIN"/>
    <property type="match status" value="1"/>
</dbReference>
<reference evidence="12" key="1">
    <citation type="submission" date="2015-02" db="EMBL/GenBank/DDBJ databases">
        <authorList>
            <person name="Gon?alves P."/>
        </authorList>
    </citation>
    <scope>NUCLEOTIDE SEQUENCE [LARGE SCALE GENOMIC DNA]</scope>
</reference>
<dbReference type="InterPro" id="IPR003663">
    <property type="entry name" value="Sugar/inositol_transpt"/>
</dbReference>
<dbReference type="Proteomes" id="UP000243876">
    <property type="component" value="Unassembled WGS sequence"/>
</dbReference>
<evidence type="ECO:0000256" key="6">
    <source>
        <dbReference type="ARBA" id="ARBA00023136"/>
    </source>
</evidence>
<dbReference type="SUPFAM" id="SSF103473">
    <property type="entry name" value="MFS general substrate transporter"/>
    <property type="match status" value="1"/>
</dbReference>
<comment type="similarity">
    <text evidence="2 8">Belongs to the major facilitator superfamily. Sugar transporter (TC 2.A.1.1) family.</text>
</comment>
<feature type="domain" description="Major facilitator superfamily (MFS) profile" evidence="10">
    <location>
        <begin position="1"/>
        <end position="422"/>
    </location>
</feature>
<dbReference type="InterPro" id="IPR050360">
    <property type="entry name" value="MFS_Sugar_Transporters"/>
</dbReference>
<evidence type="ECO:0000256" key="5">
    <source>
        <dbReference type="ARBA" id="ARBA00022989"/>
    </source>
</evidence>
<dbReference type="InterPro" id="IPR036259">
    <property type="entry name" value="MFS_trans_sf"/>
</dbReference>
<dbReference type="NCBIfam" id="TIGR00879">
    <property type="entry name" value="SP"/>
    <property type="match status" value="1"/>
</dbReference>
<feature type="transmembrane region" description="Helical" evidence="9">
    <location>
        <begin position="274"/>
        <end position="293"/>
    </location>
</feature>
<dbReference type="PROSITE" id="PS50850">
    <property type="entry name" value="MFS"/>
    <property type="match status" value="1"/>
</dbReference>
<evidence type="ECO:0000256" key="4">
    <source>
        <dbReference type="ARBA" id="ARBA00022692"/>
    </source>
</evidence>
<dbReference type="InterPro" id="IPR020846">
    <property type="entry name" value="MFS_dom"/>
</dbReference>
<dbReference type="PANTHER" id="PTHR48022">
    <property type="entry name" value="PLASTIDIC GLUCOSE TRANSPORTER 4"/>
    <property type="match status" value="1"/>
</dbReference>
<proteinExistence type="inferred from homology"/>
<dbReference type="PRINTS" id="PR00171">
    <property type="entry name" value="SUGRTRNSPORT"/>
</dbReference>
<protein>
    <submittedName>
        <fullName evidence="11">SPOSA6832_02066-mRNA-1:cds</fullName>
    </submittedName>
</protein>
<dbReference type="AlphaFoldDB" id="A0A0D6EL07"/>
<feature type="transmembrane region" description="Helical" evidence="9">
    <location>
        <begin position="20"/>
        <end position="43"/>
    </location>
</feature>
<evidence type="ECO:0000256" key="3">
    <source>
        <dbReference type="ARBA" id="ARBA00022448"/>
    </source>
</evidence>
<dbReference type="GO" id="GO:0016020">
    <property type="term" value="C:membrane"/>
    <property type="evidence" value="ECO:0007669"/>
    <property type="project" value="UniProtKB-SubCell"/>
</dbReference>
<comment type="subcellular location">
    <subcellularLocation>
        <location evidence="1">Membrane</location>
        <topology evidence="1">Multi-pass membrane protein</topology>
    </subcellularLocation>
</comment>
<dbReference type="InterPro" id="IPR005829">
    <property type="entry name" value="Sugar_transporter_CS"/>
</dbReference>
<name>A0A0D6EL07_SPOSA</name>
<dbReference type="Pfam" id="PF00083">
    <property type="entry name" value="Sugar_tr"/>
    <property type="match status" value="1"/>
</dbReference>
<gene>
    <name evidence="11" type="primary">SPOSA6832_02066</name>
</gene>
<keyword evidence="12" id="KW-1185">Reference proteome</keyword>
<organism evidence="11 12">
    <name type="scientific">Sporidiobolus salmonicolor</name>
    <name type="common">Yeast-like fungus</name>
    <name type="synonym">Sporobolomyces salmonicolor</name>
    <dbReference type="NCBI Taxonomy" id="5005"/>
    <lineage>
        <taxon>Eukaryota</taxon>
        <taxon>Fungi</taxon>
        <taxon>Dikarya</taxon>
        <taxon>Basidiomycota</taxon>
        <taxon>Pucciniomycotina</taxon>
        <taxon>Microbotryomycetes</taxon>
        <taxon>Sporidiobolales</taxon>
        <taxon>Sporidiobolaceae</taxon>
        <taxon>Sporobolomyces</taxon>
    </lineage>
</organism>
<keyword evidence="6 9" id="KW-0472">Membrane</keyword>
<evidence type="ECO:0000256" key="1">
    <source>
        <dbReference type="ARBA" id="ARBA00004141"/>
    </source>
</evidence>
<dbReference type="PROSITE" id="PS00217">
    <property type="entry name" value="SUGAR_TRANSPORT_2"/>
    <property type="match status" value="1"/>
</dbReference>
<feature type="transmembrane region" description="Helical" evidence="9">
    <location>
        <begin position="110"/>
        <end position="128"/>
    </location>
</feature>
<evidence type="ECO:0000313" key="11">
    <source>
        <dbReference type="EMBL" id="CEQ40433.1"/>
    </source>
</evidence>
<dbReference type="EMBL" id="CENE01000006">
    <property type="protein sequence ID" value="CEQ40433.1"/>
    <property type="molecule type" value="Genomic_DNA"/>
</dbReference>